<keyword evidence="6 7" id="KW-0472">Membrane</keyword>
<dbReference type="Proteomes" id="UP000184447">
    <property type="component" value="Unassembled WGS sequence"/>
</dbReference>
<keyword evidence="5 7" id="KW-1133">Transmembrane helix</keyword>
<dbReference type="GO" id="GO:0005886">
    <property type="term" value="C:plasma membrane"/>
    <property type="evidence" value="ECO:0007669"/>
    <property type="project" value="UniProtKB-SubCell"/>
</dbReference>
<dbReference type="AlphaFoldDB" id="A0A1M5XS56"/>
<evidence type="ECO:0000256" key="6">
    <source>
        <dbReference type="ARBA" id="ARBA00023136"/>
    </source>
</evidence>
<reference evidence="9 10" key="1">
    <citation type="submission" date="2016-11" db="EMBL/GenBank/DDBJ databases">
        <authorList>
            <person name="Jaros S."/>
            <person name="Januszkiewicz K."/>
            <person name="Wedrychowicz H."/>
        </authorList>
    </citation>
    <scope>NUCLEOTIDE SEQUENCE [LARGE SCALE GENOMIC DNA]</scope>
    <source>
        <strain evidence="9 10">DSM 8605</strain>
    </source>
</reference>
<organism evidence="9 10">
    <name type="scientific">Clostridium grantii DSM 8605</name>
    <dbReference type="NCBI Taxonomy" id="1121316"/>
    <lineage>
        <taxon>Bacteria</taxon>
        <taxon>Bacillati</taxon>
        <taxon>Bacillota</taxon>
        <taxon>Clostridia</taxon>
        <taxon>Eubacteriales</taxon>
        <taxon>Clostridiaceae</taxon>
        <taxon>Clostridium</taxon>
    </lineage>
</organism>
<evidence type="ECO:0000256" key="3">
    <source>
        <dbReference type="ARBA" id="ARBA00022475"/>
    </source>
</evidence>
<evidence type="ECO:0000313" key="10">
    <source>
        <dbReference type="Proteomes" id="UP000184447"/>
    </source>
</evidence>
<gene>
    <name evidence="9" type="ORF">SAMN02745207_03889</name>
</gene>
<feature type="transmembrane region" description="Helical" evidence="7">
    <location>
        <begin position="128"/>
        <end position="150"/>
    </location>
</feature>
<dbReference type="PANTHER" id="PTHR30193">
    <property type="entry name" value="ABC TRANSPORTER PERMEASE PROTEIN"/>
    <property type="match status" value="1"/>
</dbReference>
<evidence type="ECO:0000256" key="4">
    <source>
        <dbReference type="ARBA" id="ARBA00022692"/>
    </source>
</evidence>
<dbReference type="STRING" id="1121316.SAMN02745207_03889"/>
<feature type="transmembrane region" description="Helical" evidence="7">
    <location>
        <begin position="29"/>
        <end position="49"/>
    </location>
</feature>
<evidence type="ECO:0000259" key="8">
    <source>
        <dbReference type="PROSITE" id="PS50928"/>
    </source>
</evidence>
<name>A0A1M5XS56_9CLOT</name>
<feature type="transmembrane region" description="Helical" evidence="7">
    <location>
        <begin position="290"/>
        <end position="310"/>
    </location>
</feature>
<dbReference type="GO" id="GO:0055085">
    <property type="term" value="P:transmembrane transport"/>
    <property type="evidence" value="ECO:0007669"/>
    <property type="project" value="InterPro"/>
</dbReference>
<evidence type="ECO:0000256" key="7">
    <source>
        <dbReference type="RuleBase" id="RU363032"/>
    </source>
</evidence>
<keyword evidence="3" id="KW-1003">Cell membrane</keyword>
<keyword evidence="2 7" id="KW-0813">Transport</keyword>
<feature type="transmembrane region" description="Helical" evidence="7">
    <location>
        <begin position="230"/>
        <end position="247"/>
    </location>
</feature>
<keyword evidence="4 7" id="KW-0812">Transmembrane</keyword>
<keyword evidence="10" id="KW-1185">Reference proteome</keyword>
<accession>A0A1M5XS56</accession>
<dbReference type="InterPro" id="IPR000515">
    <property type="entry name" value="MetI-like"/>
</dbReference>
<evidence type="ECO:0000256" key="1">
    <source>
        <dbReference type="ARBA" id="ARBA00004651"/>
    </source>
</evidence>
<evidence type="ECO:0000256" key="5">
    <source>
        <dbReference type="ARBA" id="ARBA00022989"/>
    </source>
</evidence>
<dbReference type="PANTHER" id="PTHR30193:SF44">
    <property type="entry name" value="LACTOSE TRANSPORT SYSTEM PERMEASE PROTEIN LACF"/>
    <property type="match status" value="1"/>
</dbReference>
<dbReference type="InterPro" id="IPR051393">
    <property type="entry name" value="ABC_transporter_permease"/>
</dbReference>
<feature type="domain" description="ABC transmembrane type-1" evidence="8">
    <location>
        <begin position="91"/>
        <end position="306"/>
    </location>
</feature>
<dbReference type="Pfam" id="PF00528">
    <property type="entry name" value="BPD_transp_1"/>
    <property type="match status" value="1"/>
</dbReference>
<feature type="transmembrane region" description="Helical" evidence="7">
    <location>
        <begin position="95"/>
        <end position="116"/>
    </location>
</feature>
<dbReference type="SUPFAM" id="SSF161098">
    <property type="entry name" value="MetI-like"/>
    <property type="match status" value="1"/>
</dbReference>
<dbReference type="EMBL" id="FQXM01000035">
    <property type="protein sequence ID" value="SHI02579.1"/>
    <property type="molecule type" value="Genomic_DNA"/>
</dbReference>
<comment type="subcellular location">
    <subcellularLocation>
        <location evidence="1 7">Cell membrane</location>
        <topology evidence="1 7">Multi-pass membrane protein</topology>
    </subcellularLocation>
</comment>
<proteinExistence type="inferred from homology"/>
<evidence type="ECO:0000313" key="9">
    <source>
        <dbReference type="EMBL" id="SHI02579.1"/>
    </source>
</evidence>
<dbReference type="Gene3D" id="1.10.3720.10">
    <property type="entry name" value="MetI-like"/>
    <property type="match status" value="1"/>
</dbReference>
<comment type="similarity">
    <text evidence="7">Belongs to the binding-protein-dependent transport system permease family.</text>
</comment>
<evidence type="ECO:0000256" key="2">
    <source>
        <dbReference type="ARBA" id="ARBA00022448"/>
    </source>
</evidence>
<sequence length="320" mass="36206">MWLNLLITLFRKKGVEIVKNKKIKINKQAIMLMIMMLPGIVYLLINNYAPMVGIVLAFKKYNYAKGMWQSPWTGLSNFTYLFKTKDAFIMIRNTLLYNLVFIILGTIMSVGVAIILNEIKNKLAKKIYQTVILIPYLISMIVVSYITFAFLSTNSGLINNMILGGSDINWYAKSEAWPLILTIVYLWKNFGYMSIIYYATIIGIDESLYEAAIVDGASRFKRMIHVTLPGVKYTVITMVLLSIGKIFRSDFGLFFQVPQNSGILSDVTTTIDVYVYKGLTQLNDIGRASAAGFIQAVFGFILVLLANYIVNKIDKESALF</sequence>
<dbReference type="CDD" id="cd06261">
    <property type="entry name" value="TM_PBP2"/>
    <property type="match status" value="1"/>
</dbReference>
<dbReference type="PROSITE" id="PS50928">
    <property type="entry name" value="ABC_TM1"/>
    <property type="match status" value="1"/>
</dbReference>
<dbReference type="InterPro" id="IPR035906">
    <property type="entry name" value="MetI-like_sf"/>
</dbReference>
<protein>
    <submittedName>
        <fullName evidence="9">Putative aldouronate transport system permease protein</fullName>
    </submittedName>
</protein>